<evidence type="ECO:0008006" key="3">
    <source>
        <dbReference type="Google" id="ProtNLM"/>
    </source>
</evidence>
<keyword evidence="2" id="KW-1185">Reference proteome</keyword>
<dbReference type="EMBL" id="LT629710">
    <property type="protein sequence ID" value="SDO90353.1"/>
    <property type="molecule type" value="Genomic_DNA"/>
</dbReference>
<evidence type="ECO:0000313" key="1">
    <source>
        <dbReference type="EMBL" id="SDO90353.1"/>
    </source>
</evidence>
<dbReference type="SUPFAM" id="SSF48371">
    <property type="entry name" value="ARM repeat"/>
    <property type="match status" value="1"/>
</dbReference>
<accession>A0A1H0NCH8</accession>
<organism evidence="1 2">
    <name type="scientific">Nakamurella panacisegetis</name>
    <dbReference type="NCBI Taxonomy" id="1090615"/>
    <lineage>
        <taxon>Bacteria</taxon>
        <taxon>Bacillati</taxon>
        <taxon>Actinomycetota</taxon>
        <taxon>Actinomycetes</taxon>
        <taxon>Nakamurellales</taxon>
        <taxon>Nakamurellaceae</taxon>
        <taxon>Nakamurella</taxon>
    </lineage>
</organism>
<dbReference type="STRING" id="1090615.SAMN04515671_2308"/>
<dbReference type="InterPro" id="IPR011989">
    <property type="entry name" value="ARM-like"/>
</dbReference>
<dbReference type="InterPro" id="IPR016024">
    <property type="entry name" value="ARM-type_fold"/>
</dbReference>
<reference evidence="1 2" key="1">
    <citation type="submission" date="2016-10" db="EMBL/GenBank/DDBJ databases">
        <authorList>
            <person name="de Groot N.N."/>
        </authorList>
    </citation>
    <scope>NUCLEOTIDE SEQUENCE [LARGE SCALE GENOMIC DNA]</scope>
    <source>
        <strain evidence="2">P4-7,KCTC 19426,CECT 7604</strain>
    </source>
</reference>
<gene>
    <name evidence="1" type="ORF">SAMN04515671_2308</name>
</gene>
<dbReference type="Gene3D" id="1.25.10.10">
    <property type="entry name" value="Leucine-rich Repeat Variant"/>
    <property type="match status" value="1"/>
</dbReference>
<protein>
    <recommendedName>
        <fullName evidence="3">HEAT repeat-containing protein</fullName>
    </recommendedName>
</protein>
<dbReference type="Proteomes" id="UP000198741">
    <property type="component" value="Chromosome I"/>
</dbReference>
<proteinExistence type="predicted"/>
<name>A0A1H0NCH8_9ACTN</name>
<sequence length="261" mass="28239">MVGRYIVAMGRVDWRAVISGLDVGELQRLLGSESGLPGPRANLALADAFAAVGPDSAIDRFADDPDEYLRFCGTQGLGRLLLQTPDDLELRARLRTRASDDLWRVREGAARALQDIGTQNATLMRELVGQWLESEDPLVLRAAVAAVCEPRLLTDDDNARLALHACRVATAALVRLRDTVGADDRLRVLRQALAYCCSVAIAADPAHGAADLEWLQASDDRDIAWIAASNLEKARLRPLLAAAPARRPRASDGTPPPGRHS</sequence>
<dbReference type="AlphaFoldDB" id="A0A1H0NCH8"/>
<evidence type="ECO:0000313" key="2">
    <source>
        <dbReference type="Proteomes" id="UP000198741"/>
    </source>
</evidence>